<evidence type="ECO:0000313" key="3">
    <source>
        <dbReference type="Proteomes" id="UP000691718"/>
    </source>
</evidence>
<dbReference type="PANTHER" id="PTHR33050:SF7">
    <property type="entry name" value="RIBONUCLEASE H"/>
    <property type="match status" value="1"/>
</dbReference>
<sequence>MGAARSFSLYSKSNIRVSDSFYSETCTEVPLTNSSSELCNKSFIPDDCTGKRTETYWSSRKAFFFDSRFRLPHVSCKKSDGGWRPIFDLRNLNKFVGTKHFHLISHTKVPEFLQPGDWMVKVDISQAYFHLPIAMSHRPLYNQEMLQMTSLPFGLSSAPRLFSAVTCWVAETLRKKGMRVLVYLDDYLIVYQDPSS</sequence>
<organism evidence="2 3">
    <name type="scientific">Parnassius apollo</name>
    <name type="common">Apollo butterfly</name>
    <name type="synonym">Papilio apollo</name>
    <dbReference type="NCBI Taxonomy" id="110799"/>
    <lineage>
        <taxon>Eukaryota</taxon>
        <taxon>Metazoa</taxon>
        <taxon>Ecdysozoa</taxon>
        <taxon>Arthropoda</taxon>
        <taxon>Hexapoda</taxon>
        <taxon>Insecta</taxon>
        <taxon>Pterygota</taxon>
        <taxon>Neoptera</taxon>
        <taxon>Endopterygota</taxon>
        <taxon>Lepidoptera</taxon>
        <taxon>Glossata</taxon>
        <taxon>Ditrysia</taxon>
        <taxon>Papilionoidea</taxon>
        <taxon>Papilionidae</taxon>
        <taxon>Parnassiinae</taxon>
        <taxon>Parnassini</taxon>
        <taxon>Parnassius</taxon>
        <taxon>Parnassius</taxon>
    </lineage>
</organism>
<evidence type="ECO:0000313" key="2">
    <source>
        <dbReference type="EMBL" id="CAG5009696.1"/>
    </source>
</evidence>
<protein>
    <submittedName>
        <fullName evidence="2">(apollo) hypothetical protein</fullName>
    </submittedName>
</protein>
<keyword evidence="3" id="KW-1185">Reference proteome</keyword>
<gene>
    <name evidence="2" type="ORF">PAPOLLO_LOCUS15271</name>
</gene>
<dbReference type="OrthoDB" id="6931963at2759"/>
<evidence type="ECO:0000259" key="1">
    <source>
        <dbReference type="PROSITE" id="PS50878"/>
    </source>
</evidence>
<dbReference type="PANTHER" id="PTHR33050">
    <property type="entry name" value="REVERSE TRANSCRIPTASE DOMAIN-CONTAINING PROTEIN"/>
    <property type="match status" value="1"/>
</dbReference>
<dbReference type="InterPro" id="IPR000477">
    <property type="entry name" value="RT_dom"/>
</dbReference>
<dbReference type="InterPro" id="IPR052055">
    <property type="entry name" value="Hepadnavirus_pol/RT"/>
</dbReference>
<dbReference type="EMBL" id="CAJQZP010001030">
    <property type="protein sequence ID" value="CAG5009696.1"/>
    <property type="molecule type" value="Genomic_DNA"/>
</dbReference>
<reference evidence="2" key="1">
    <citation type="submission" date="2021-04" db="EMBL/GenBank/DDBJ databases">
        <authorList>
            <person name="Tunstrom K."/>
        </authorList>
    </citation>
    <scope>NUCLEOTIDE SEQUENCE</scope>
</reference>
<accession>A0A8S3X8M8</accession>
<dbReference type="Pfam" id="PF00078">
    <property type="entry name" value="RVT_1"/>
    <property type="match status" value="1"/>
</dbReference>
<comment type="caution">
    <text evidence="2">The sequence shown here is derived from an EMBL/GenBank/DDBJ whole genome shotgun (WGS) entry which is preliminary data.</text>
</comment>
<name>A0A8S3X8M8_PARAO</name>
<dbReference type="PROSITE" id="PS50878">
    <property type="entry name" value="RT_POL"/>
    <property type="match status" value="1"/>
</dbReference>
<dbReference type="Proteomes" id="UP000691718">
    <property type="component" value="Unassembled WGS sequence"/>
</dbReference>
<dbReference type="AlphaFoldDB" id="A0A8S3X8M8"/>
<proteinExistence type="predicted"/>
<feature type="domain" description="Reverse transcriptase" evidence="1">
    <location>
        <begin position="53"/>
        <end position="196"/>
    </location>
</feature>